<reference evidence="6 7" key="1">
    <citation type="journal article" date="2015" name="MBio">
        <title>Genome-Resolved Metagenomic Analysis Reveals Roles for Candidate Phyla and Other Microbial Community Members in Biogeochemical Transformations in Oil Reservoirs.</title>
        <authorList>
            <person name="Hu P."/>
            <person name="Tom L."/>
            <person name="Singh A."/>
            <person name="Thomas B.C."/>
            <person name="Baker B.J."/>
            <person name="Piceno Y.M."/>
            <person name="Andersen G.L."/>
            <person name="Banfield J.F."/>
        </authorList>
    </citation>
    <scope>NUCLEOTIDE SEQUENCE [LARGE SCALE GENOMIC DNA]</scope>
    <source>
        <strain evidence="6">46_26</strain>
    </source>
</reference>
<dbReference type="GO" id="GO:0009986">
    <property type="term" value="C:cell surface"/>
    <property type="evidence" value="ECO:0007669"/>
    <property type="project" value="TreeGrafter"/>
</dbReference>
<dbReference type="GO" id="GO:0008422">
    <property type="term" value="F:beta-glucosidase activity"/>
    <property type="evidence" value="ECO:0007669"/>
    <property type="project" value="TreeGrafter"/>
</dbReference>
<dbReference type="Gene3D" id="3.20.20.80">
    <property type="entry name" value="Glycosidases"/>
    <property type="match status" value="1"/>
</dbReference>
<dbReference type="PROSITE" id="PS00659">
    <property type="entry name" value="GLYCOSYL_HYDROL_F5"/>
    <property type="match status" value="1"/>
</dbReference>
<dbReference type="EMBL" id="LGFG01000002">
    <property type="protein sequence ID" value="KUK23832.1"/>
    <property type="molecule type" value="Genomic_DNA"/>
</dbReference>
<protein>
    <submittedName>
        <fullName evidence="6">Glycoside hydrolase family 5</fullName>
    </submittedName>
</protein>
<dbReference type="GO" id="GO:0005576">
    <property type="term" value="C:extracellular region"/>
    <property type="evidence" value="ECO:0007669"/>
    <property type="project" value="TreeGrafter"/>
</dbReference>
<evidence type="ECO:0000256" key="2">
    <source>
        <dbReference type="ARBA" id="ARBA00022801"/>
    </source>
</evidence>
<dbReference type="AlphaFoldDB" id="A0A101ES11"/>
<dbReference type="InterPro" id="IPR017853">
    <property type="entry name" value="GH"/>
</dbReference>
<dbReference type="InterPro" id="IPR018087">
    <property type="entry name" value="Glyco_hydro_5_CS"/>
</dbReference>
<dbReference type="FunFam" id="3.20.20.80:FF:000189">
    <property type="entry name" value="Endoglucanase"/>
    <property type="match status" value="1"/>
</dbReference>
<gene>
    <name evidence="6" type="ORF">XD57_0075</name>
</gene>
<evidence type="ECO:0000256" key="4">
    <source>
        <dbReference type="RuleBase" id="RU361153"/>
    </source>
</evidence>
<keyword evidence="1" id="KW-0732">Signal</keyword>
<keyword evidence="2 4" id="KW-0378">Hydrolase</keyword>
<dbReference type="PATRIC" id="fig|93930.3.peg.274"/>
<dbReference type="Pfam" id="PF00150">
    <property type="entry name" value="Cellulase"/>
    <property type="match status" value="1"/>
</dbReference>
<comment type="caution">
    <text evidence="6">The sequence shown here is derived from an EMBL/GenBank/DDBJ whole genome shotgun (WGS) entry which is preliminary data.</text>
</comment>
<sequence length="317" mass="37370">MGVDPFERNKILGRGINIGNALEAPNEGDWGVVIKDEFFDIIKEAGFSHVRIPIRWSTHAYAFPPYKIMDRFFKRVDEVINGALKRGLAVVINIHHYEELMNDPEEHKERFLALWKQIADRYKDYPETLFFEILNEPHGNLTPEKWNELLEEALKVIRSIDKNHTIIIGTAEWGGISALEKLSVPEWEKNSIVTIHYYNPFEFTHQGAEWVEGSEKWLGRKWGSPDDQKHLIEEFNFIEEWSKKNKRPIYIGEFGAYRKADLESRIKWTSFVVREMEKRRWSWAYWEFCSGFGVYDTLRKTWNKDLLEALIGGDSIE</sequence>
<evidence type="ECO:0000313" key="6">
    <source>
        <dbReference type="EMBL" id="KUK23832.1"/>
    </source>
</evidence>
<comment type="similarity">
    <text evidence="4">Belongs to the glycosyl hydrolase 5 (cellulase A) family.</text>
</comment>
<feature type="domain" description="Glycoside hydrolase family 5" evidence="5">
    <location>
        <begin position="28"/>
        <end position="289"/>
    </location>
</feature>
<dbReference type="Proteomes" id="UP000058636">
    <property type="component" value="Unassembled WGS sequence"/>
</dbReference>
<organism evidence="6 7">
    <name type="scientific">Thermotoga petrophila</name>
    <dbReference type="NCBI Taxonomy" id="93929"/>
    <lineage>
        <taxon>Bacteria</taxon>
        <taxon>Thermotogati</taxon>
        <taxon>Thermotogota</taxon>
        <taxon>Thermotogae</taxon>
        <taxon>Thermotogales</taxon>
        <taxon>Thermotogaceae</taxon>
        <taxon>Thermotoga</taxon>
    </lineage>
</organism>
<dbReference type="PANTHER" id="PTHR31297">
    <property type="entry name" value="GLUCAN ENDO-1,6-BETA-GLUCOSIDASE B"/>
    <property type="match status" value="1"/>
</dbReference>
<dbReference type="RefSeq" id="WP_029683816.1">
    <property type="nucleotide sequence ID" value="NZ_DAITJQ010000004.1"/>
</dbReference>
<proteinExistence type="inferred from homology"/>
<name>A0A101ES11_9THEM</name>
<keyword evidence="3 4" id="KW-0326">Glycosidase</keyword>
<dbReference type="GO" id="GO:0009251">
    <property type="term" value="P:glucan catabolic process"/>
    <property type="evidence" value="ECO:0007669"/>
    <property type="project" value="TreeGrafter"/>
</dbReference>
<evidence type="ECO:0000256" key="3">
    <source>
        <dbReference type="ARBA" id="ARBA00023295"/>
    </source>
</evidence>
<evidence type="ECO:0000256" key="1">
    <source>
        <dbReference type="ARBA" id="ARBA00022729"/>
    </source>
</evidence>
<dbReference type="InterPro" id="IPR050386">
    <property type="entry name" value="Glycosyl_hydrolase_5"/>
</dbReference>
<evidence type="ECO:0000313" key="7">
    <source>
        <dbReference type="Proteomes" id="UP000058636"/>
    </source>
</evidence>
<accession>A0A101ES11</accession>
<evidence type="ECO:0000259" key="5">
    <source>
        <dbReference type="Pfam" id="PF00150"/>
    </source>
</evidence>
<dbReference type="InterPro" id="IPR001547">
    <property type="entry name" value="Glyco_hydro_5"/>
</dbReference>
<dbReference type="PANTHER" id="PTHR31297:SF17">
    <property type="entry name" value="ENDOGLUCANASE"/>
    <property type="match status" value="1"/>
</dbReference>
<dbReference type="SUPFAM" id="SSF51445">
    <property type="entry name" value="(Trans)glycosidases"/>
    <property type="match status" value="1"/>
</dbReference>